<gene>
    <name evidence="3" type="ORF">IAA06_06820</name>
</gene>
<evidence type="ECO:0000313" key="3">
    <source>
        <dbReference type="EMBL" id="HJB28491.1"/>
    </source>
</evidence>
<dbReference type="InterPro" id="IPR021997">
    <property type="entry name" value="SporV_AA"/>
</dbReference>
<proteinExistence type="predicted"/>
<feature type="transmembrane region" description="Helical" evidence="1">
    <location>
        <begin position="144"/>
        <end position="164"/>
    </location>
</feature>
<accession>A0A9D2LRX7</accession>
<dbReference type="EMBL" id="DWYZ01000131">
    <property type="protein sequence ID" value="HJB28491.1"/>
    <property type="molecule type" value="Genomic_DNA"/>
</dbReference>
<dbReference type="AlphaFoldDB" id="A0A9D2LRX7"/>
<evidence type="ECO:0000313" key="4">
    <source>
        <dbReference type="Proteomes" id="UP000823842"/>
    </source>
</evidence>
<feature type="domain" description="Stage V sporulation protein AA" evidence="2">
    <location>
        <begin position="3"/>
        <end position="90"/>
    </location>
</feature>
<evidence type="ECO:0000259" key="2">
    <source>
        <dbReference type="Pfam" id="PF12164"/>
    </source>
</evidence>
<protein>
    <submittedName>
        <fullName evidence="3">Stage V sporulation protein AA</fullName>
    </submittedName>
</protein>
<name>A0A9D2LRX7_9FIRM</name>
<keyword evidence="1" id="KW-0472">Membrane</keyword>
<dbReference type="InterPro" id="IPR038548">
    <property type="entry name" value="SporV_AA_N_sf"/>
</dbReference>
<feature type="transmembrane region" description="Helical" evidence="1">
    <location>
        <begin position="99"/>
        <end position="120"/>
    </location>
</feature>
<dbReference type="Proteomes" id="UP000823842">
    <property type="component" value="Unassembled WGS sequence"/>
</dbReference>
<evidence type="ECO:0000256" key="1">
    <source>
        <dbReference type="SAM" id="Phobius"/>
    </source>
</evidence>
<comment type="caution">
    <text evidence="3">The sequence shown here is derived from an EMBL/GenBank/DDBJ whole genome shotgun (WGS) entry which is preliminary data.</text>
</comment>
<sequence>MKDTLYLQLDKNIEVFHPHIYLQDICKLSCTNPKIQNRLRVMPVANLNPRQYGRYVMSVMDLIELIQKKEPDLDITPIGESDFILTYAKEQTSGAVWRWLKILFVSLASFFGAAFSIMTFNNDVDVGTLFSNIYTQVTGQPDTGFTILEISYSIGIGLGVLIFFNHFGKMKLSSDPSPMQVQMRLYEDDVDTTIIEQKNREKPSP</sequence>
<reference evidence="3" key="2">
    <citation type="submission" date="2021-04" db="EMBL/GenBank/DDBJ databases">
        <authorList>
            <person name="Gilroy R."/>
        </authorList>
    </citation>
    <scope>NUCLEOTIDE SEQUENCE</scope>
    <source>
        <strain evidence="3">ChiSjej1B19-5720</strain>
    </source>
</reference>
<dbReference type="Gene3D" id="2.60.480.10">
    <property type="entry name" value="eubacterium ventriosum atcc domain"/>
    <property type="match status" value="1"/>
</dbReference>
<organism evidence="3 4">
    <name type="scientific">Candidatus Blautia faecavium</name>
    <dbReference type="NCBI Taxonomy" id="2838487"/>
    <lineage>
        <taxon>Bacteria</taxon>
        <taxon>Bacillati</taxon>
        <taxon>Bacillota</taxon>
        <taxon>Clostridia</taxon>
        <taxon>Lachnospirales</taxon>
        <taxon>Lachnospiraceae</taxon>
        <taxon>Blautia</taxon>
    </lineage>
</organism>
<reference evidence="3" key="1">
    <citation type="journal article" date="2021" name="PeerJ">
        <title>Extensive microbial diversity within the chicken gut microbiome revealed by metagenomics and culture.</title>
        <authorList>
            <person name="Gilroy R."/>
            <person name="Ravi A."/>
            <person name="Getino M."/>
            <person name="Pursley I."/>
            <person name="Horton D.L."/>
            <person name="Alikhan N.F."/>
            <person name="Baker D."/>
            <person name="Gharbi K."/>
            <person name="Hall N."/>
            <person name="Watson M."/>
            <person name="Adriaenssens E.M."/>
            <person name="Foster-Nyarko E."/>
            <person name="Jarju S."/>
            <person name="Secka A."/>
            <person name="Antonio M."/>
            <person name="Oren A."/>
            <person name="Chaudhuri R.R."/>
            <person name="La Ragione R."/>
            <person name="Hildebrand F."/>
            <person name="Pallen M.J."/>
        </authorList>
    </citation>
    <scope>NUCLEOTIDE SEQUENCE</scope>
    <source>
        <strain evidence="3">ChiSjej1B19-5720</strain>
    </source>
</reference>
<keyword evidence="1" id="KW-1133">Transmembrane helix</keyword>
<keyword evidence="1" id="KW-0812">Transmembrane</keyword>
<dbReference type="Pfam" id="PF12164">
    <property type="entry name" value="SporV_AA"/>
    <property type="match status" value="1"/>
</dbReference>